<gene>
    <name evidence="11" type="ORF">CYMTET_10050</name>
</gene>
<dbReference type="InterPro" id="IPR007728">
    <property type="entry name" value="Pre-SET_dom"/>
</dbReference>
<dbReference type="InterPro" id="IPR001214">
    <property type="entry name" value="SET_dom"/>
</dbReference>
<dbReference type="InterPro" id="IPR046341">
    <property type="entry name" value="SET_dom_sf"/>
</dbReference>
<evidence type="ECO:0000256" key="5">
    <source>
        <dbReference type="ARBA" id="ARBA00022691"/>
    </source>
</evidence>
<evidence type="ECO:0000313" key="11">
    <source>
        <dbReference type="EMBL" id="KAK3282212.1"/>
    </source>
</evidence>
<evidence type="ECO:0000313" key="12">
    <source>
        <dbReference type="Proteomes" id="UP001190700"/>
    </source>
</evidence>
<dbReference type="EMBL" id="LGRX02003460">
    <property type="protein sequence ID" value="KAK3282212.1"/>
    <property type="molecule type" value="Genomic_DNA"/>
</dbReference>
<keyword evidence="7" id="KW-0862">Zinc</keyword>
<dbReference type="GO" id="GO:0042054">
    <property type="term" value="F:histone methyltransferase activity"/>
    <property type="evidence" value="ECO:0007669"/>
    <property type="project" value="InterPro"/>
</dbReference>
<dbReference type="PANTHER" id="PTHR46223">
    <property type="entry name" value="HISTONE-LYSINE N-METHYLTRANSFERASE SUV39H"/>
    <property type="match status" value="1"/>
</dbReference>
<evidence type="ECO:0000256" key="1">
    <source>
        <dbReference type="ARBA" id="ARBA00004286"/>
    </source>
</evidence>
<evidence type="ECO:0000256" key="4">
    <source>
        <dbReference type="ARBA" id="ARBA00022679"/>
    </source>
</evidence>
<dbReference type="GO" id="GO:0005634">
    <property type="term" value="C:nucleus"/>
    <property type="evidence" value="ECO:0007669"/>
    <property type="project" value="InterPro"/>
</dbReference>
<dbReference type="SUPFAM" id="SSF82199">
    <property type="entry name" value="SET domain"/>
    <property type="match status" value="1"/>
</dbReference>
<feature type="domain" description="Post-SET" evidence="10">
    <location>
        <begin position="271"/>
        <end position="287"/>
    </location>
</feature>
<evidence type="ECO:0000259" key="8">
    <source>
        <dbReference type="PROSITE" id="PS50280"/>
    </source>
</evidence>
<dbReference type="PROSITE" id="PS50868">
    <property type="entry name" value="POST_SET"/>
    <property type="match status" value="1"/>
</dbReference>
<dbReference type="AlphaFoldDB" id="A0AAE0LEJ5"/>
<keyword evidence="5" id="KW-0949">S-adenosyl-L-methionine</keyword>
<dbReference type="SMART" id="SM00317">
    <property type="entry name" value="SET"/>
    <property type="match status" value="1"/>
</dbReference>
<dbReference type="Gene3D" id="2.170.270.10">
    <property type="entry name" value="SET domain"/>
    <property type="match status" value="1"/>
</dbReference>
<evidence type="ECO:0000256" key="6">
    <source>
        <dbReference type="ARBA" id="ARBA00022723"/>
    </source>
</evidence>
<name>A0AAE0LEJ5_9CHLO</name>
<dbReference type="PROSITE" id="PS50280">
    <property type="entry name" value="SET"/>
    <property type="match status" value="1"/>
</dbReference>
<keyword evidence="4" id="KW-0808">Transferase</keyword>
<comment type="caution">
    <text evidence="11">The sequence shown here is derived from an EMBL/GenBank/DDBJ whole genome shotgun (WGS) entry which is preliminary data.</text>
</comment>
<comment type="subcellular location">
    <subcellularLocation>
        <location evidence="1">Chromosome</location>
    </subcellularLocation>
</comment>
<dbReference type="GO" id="GO:0005694">
    <property type="term" value="C:chromosome"/>
    <property type="evidence" value="ECO:0007669"/>
    <property type="project" value="UniProtKB-SubCell"/>
</dbReference>
<protein>
    <submittedName>
        <fullName evidence="11">Uncharacterized protein</fullName>
    </submittedName>
</protein>
<evidence type="ECO:0000259" key="9">
    <source>
        <dbReference type="PROSITE" id="PS50867"/>
    </source>
</evidence>
<organism evidence="11 12">
    <name type="scientific">Cymbomonas tetramitiformis</name>
    <dbReference type="NCBI Taxonomy" id="36881"/>
    <lineage>
        <taxon>Eukaryota</taxon>
        <taxon>Viridiplantae</taxon>
        <taxon>Chlorophyta</taxon>
        <taxon>Pyramimonadophyceae</taxon>
        <taxon>Pyramimonadales</taxon>
        <taxon>Pyramimonadaceae</taxon>
        <taxon>Cymbomonas</taxon>
    </lineage>
</organism>
<evidence type="ECO:0000256" key="2">
    <source>
        <dbReference type="ARBA" id="ARBA00022454"/>
    </source>
</evidence>
<feature type="domain" description="Pre-SET" evidence="9">
    <location>
        <begin position="53"/>
        <end position="114"/>
    </location>
</feature>
<evidence type="ECO:0000256" key="7">
    <source>
        <dbReference type="ARBA" id="ARBA00022833"/>
    </source>
</evidence>
<evidence type="ECO:0000256" key="3">
    <source>
        <dbReference type="ARBA" id="ARBA00022603"/>
    </source>
</evidence>
<feature type="domain" description="SET" evidence="8">
    <location>
        <begin position="117"/>
        <end position="244"/>
    </location>
</feature>
<dbReference type="Pfam" id="PF05033">
    <property type="entry name" value="Pre-SET"/>
    <property type="match status" value="1"/>
</dbReference>
<dbReference type="CDD" id="cd10538">
    <property type="entry name" value="SET_SETDB-like"/>
    <property type="match status" value="1"/>
</dbReference>
<reference evidence="11 12" key="1">
    <citation type="journal article" date="2015" name="Genome Biol. Evol.">
        <title>Comparative Genomics of a Bacterivorous Green Alga Reveals Evolutionary Causalities and Consequences of Phago-Mixotrophic Mode of Nutrition.</title>
        <authorList>
            <person name="Burns J.A."/>
            <person name="Paasch A."/>
            <person name="Narechania A."/>
            <person name="Kim E."/>
        </authorList>
    </citation>
    <scope>NUCLEOTIDE SEQUENCE [LARGE SCALE GENOMIC DNA]</scope>
    <source>
        <strain evidence="11 12">PLY_AMNH</strain>
    </source>
</reference>
<keyword evidence="6" id="KW-0479">Metal-binding</keyword>
<dbReference type="GO" id="GO:0032259">
    <property type="term" value="P:methylation"/>
    <property type="evidence" value="ECO:0007669"/>
    <property type="project" value="UniProtKB-KW"/>
</dbReference>
<dbReference type="InterPro" id="IPR003616">
    <property type="entry name" value="Post-SET_dom"/>
</dbReference>
<keyword evidence="2" id="KW-0158">Chromosome</keyword>
<dbReference type="PANTHER" id="PTHR46223:SF3">
    <property type="entry name" value="HISTONE-LYSINE N-METHYLTRANSFERASE SET-23"/>
    <property type="match status" value="1"/>
</dbReference>
<proteinExistence type="predicted"/>
<dbReference type="PROSITE" id="PS50867">
    <property type="entry name" value="PRE_SET"/>
    <property type="match status" value="1"/>
</dbReference>
<dbReference type="InterPro" id="IPR050973">
    <property type="entry name" value="H3K9_Histone-Lys_N-MTase"/>
</dbReference>
<evidence type="ECO:0000259" key="10">
    <source>
        <dbReference type="PROSITE" id="PS50868"/>
    </source>
</evidence>
<accession>A0AAE0LEJ5</accession>
<dbReference type="Pfam" id="PF00856">
    <property type="entry name" value="SET"/>
    <property type="match status" value="1"/>
</dbReference>
<keyword evidence="3" id="KW-0489">Methyltransferase</keyword>
<sequence>MKRLAGDSAAGREKILLPYTSRSGIEYAENFTYVATCVTSGGSQADFGDLFATGCDCEKECFDGCICGRDQHGLAHYHPVTRRLRTSRCSYVVRECGAGCSCASDCSSRLVQHGITIPLQLYQVEGKGWAVRCASDLPEGTFVCEYAGELLSTVESRARFVEYDRKGSNFLLVLREVMGSGSASLRINIDATYYGNAARFINHSCDGGNLQIELVRIGSNPLPRVAFFTSRGVPAYSELTFAYGDIPVPNVHKAHQSSNENGETNNTAGLSHAVCKCGTPACSGWLPRDESI</sequence>
<dbReference type="Proteomes" id="UP001190700">
    <property type="component" value="Unassembled WGS sequence"/>
</dbReference>
<dbReference type="GO" id="GO:0008270">
    <property type="term" value="F:zinc ion binding"/>
    <property type="evidence" value="ECO:0007669"/>
    <property type="project" value="InterPro"/>
</dbReference>
<keyword evidence="12" id="KW-1185">Reference proteome</keyword>